<evidence type="ECO:0000313" key="1">
    <source>
        <dbReference type="EMBL" id="SNX70090.1"/>
    </source>
</evidence>
<accession>A0A285CR84</accession>
<dbReference type="EMBL" id="OAOP01000003">
    <property type="protein sequence ID" value="SNX70090.1"/>
    <property type="molecule type" value="Genomic_DNA"/>
</dbReference>
<dbReference type="NCBIfam" id="TIGR00099">
    <property type="entry name" value="Cof-subfamily"/>
    <property type="match status" value="1"/>
</dbReference>
<dbReference type="SFLD" id="SFLDG01140">
    <property type="entry name" value="C2.B:_Phosphomannomutase_and_P"/>
    <property type="match status" value="1"/>
</dbReference>
<keyword evidence="2" id="KW-1185">Reference proteome</keyword>
<dbReference type="AlphaFoldDB" id="A0A285CR84"/>
<dbReference type="PANTHER" id="PTHR10000:SF23">
    <property type="entry name" value="5-AMINO-6-(5-PHOSPHO-D-RIBITYLAMINO)URACIL PHOSPHATASE YITU"/>
    <property type="match status" value="1"/>
</dbReference>
<dbReference type="GO" id="GO:0016791">
    <property type="term" value="F:phosphatase activity"/>
    <property type="evidence" value="ECO:0007669"/>
    <property type="project" value="TreeGrafter"/>
</dbReference>
<dbReference type="InterPro" id="IPR036412">
    <property type="entry name" value="HAD-like_sf"/>
</dbReference>
<dbReference type="CDD" id="cd07516">
    <property type="entry name" value="HAD_Pase"/>
    <property type="match status" value="1"/>
</dbReference>
<dbReference type="InterPro" id="IPR023214">
    <property type="entry name" value="HAD_sf"/>
</dbReference>
<protein>
    <recommendedName>
        <fullName evidence="3">Cof subfamily protein (Haloacid dehalogenase superfamily)/HAD superfamily hydrolase (TIGR01484 family)</fullName>
    </recommendedName>
</protein>
<dbReference type="Gene3D" id="3.30.1240.10">
    <property type="match status" value="1"/>
</dbReference>
<dbReference type="GO" id="GO:0005829">
    <property type="term" value="C:cytosol"/>
    <property type="evidence" value="ECO:0007669"/>
    <property type="project" value="TreeGrafter"/>
</dbReference>
<dbReference type="Pfam" id="PF08282">
    <property type="entry name" value="Hydrolase_3"/>
    <property type="match status" value="1"/>
</dbReference>
<dbReference type="Gene3D" id="3.40.50.1000">
    <property type="entry name" value="HAD superfamily/HAD-like"/>
    <property type="match status" value="1"/>
</dbReference>
<organism evidence="1 2">
    <name type="scientific">Bacillus oleivorans</name>
    <dbReference type="NCBI Taxonomy" id="1448271"/>
    <lineage>
        <taxon>Bacteria</taxon>
        <taxon>Bacillati</taxon>
        <taxon>Bacillota</taxon>
        <taxon>Bacilli</taxon>
        <taxon>Bacillales</taxon>
        <taxon>Bacillaceae</taxon>
        <taxon>Bacillus</taxon>
    </lineage>
</organism>
<dbReference type="GO" id="GO:0000287">
    <property type="term" value="F:magnesium ion binding"/>
    <property type="evidence" value="ECO:0007669"/>
    <property type="project" value="TreeGrafter"/>
</dbReference>
<reference evidence="1 2" key="1">
    <citation type="submission" date="2017-08" db="EMBL/GenBank/DDBJ databases">
        <authorList>
            <person name="de Groot N.N."/>
        </authorList>
    </citation>
    <scope>NUCLEOTIDE SEQUENCE [LARGE SCALE GENOMIC DNA]</scope>
    <source>
        <strain evidence="1 2">JC228</strain>
    </source>
</reference>
<evidence type="ECO:0000313" key="2">
    <source>
        <dbReference type="Proteomes" id="UP000219546"/>
    </source>
</evidence>
<dbReference type="InterPro" id="IPR006379">
    <property type="entry name" value="HAD-SF_hydro_IIB"/>
</dbReference>
<dbReference type="SUPFAM" id="SSF56784">
    <property type="entry name" value="HAD-like"/>
    <property type="match status" value="1"/>
</dbReference>
<name>A0A285CR84_9BACI</name>
<evidence type="ECO:0008006" key="3">
    <source>
        <dbReference type="Google" id="ProtNLM"/>
    </source>
</evidence>
<dbReference type="InterPro" id="IPR000150">
    <property type="entry name" value="Cof"/>
</dbReference>
<dbReference type="NCBIfam" id="TIGR01484">
    <property type="entry name" value="HAD-SF-IIB"/>
    <property type="match status" value="1"/>
</dbReference>
<sequence>MIIPLSLKNVKKGDVMKDKHLIALDLDGTLLKDDKTISPYTKEILHKVKEQGHHVMISTGRPFRSSEMYYHELGLDTPIVNFNGAFIHHPLDNAFAEIHSPMDLGVVREIIETCHTYNFHNIIAEVKDEVFIHYHDEKLLEIFSLGNPETTTGDLREFLKQAPTSLLIHAEEEDVDIIRKHLSDVHAEVIDHRKWGAPFHVIEMVKYGLNKAVGVSKVSDYLGIPANRIIAFGDEDNDIEMIDFVGVGVAMGNAIDKVKSVANEITLSNEEDGIGVFLKDYLL</sequence>
<dbReference type="PANTHER" id="PTHR10000">
    <property type="entry name" value="PHOSPHOSERINE PHOSPHATASE"/>
    <property type="match status" value="1"/>
</dbReference>
<proteinExistence type="predicted"/>
<dbReference type="SFLD" id="SFLDS00003">
    <property type="entry name" value="Haloacid_Dehalogenase"/>
    <property type="match status" value="1"/>
</dbReference>
<dbReference type="Proteomes" id="UP000219546">
    <property type="component" value="Unassembled WGS sequence"/>
</dbReference>
<gene>
    <name evidence="1" type="ORF">SAMN05877753_103473</name>
</gene>